<dbReference type="AlphaFoldDB" id="A0A0B2WTB8"/>
<evidence type="ECO:0000256" key="4">
    <source>
        <dbReference type="ARBA" id="ARBA00012552"/>
    </source>
</evidence>
<feature type="compositionally biased region" description="Basic and acidic residues" evidence="12">
    <location>
        <begin position="77"/>
        <end position="89"/>
    </location>
</feature>
<comment type="catalytic activity">
    <reaction evidence="11">
        <text>ATP + H2O = ADP + phosphate + H(+)</text>
        <dbReference type="Rhea" id="RHEA:13065"/>
        <dbReference type="ChEBI" id="CHEBI:15377"/>
        <dbReference type="ChEBI" id="CHEBI:15378"/>
        <dbReference type="ChEBI" id="CHEBI:30616"/>
        <dbReference type="ChEBI" id="CHEBI:43474"/>
        <dbReference type="ChEBI" id="CHEBI:456216"/>
        <dbReference type="EC" id="3.6.4.13"/>
    </reaction>
</comment>
<dbReference type="InterPro" id="IPR041082">
    <property type="entry name" value="Suv3_C_1"/>
</dbReference>
<feature type="region of interest" description="Disordered" evidence="12">
    <location>
        <begin position="720"/>
        <end position="772"/>
    </location>
</feature>
<comment type="cofactor">
    <cofactor evidence="2">
        <name>Mg(2+)</name>
        <dbReference type="ChEBI" id="CHEBI:18420"/>
    </cofactor>
</comment>
<comment type="caution">
    <text evidence="14">The sequence shown here is derived from an EMBL/GenBank/DDBJ whole genome shotgun (WGS) entry which is preliminary data.</text>
</comment>
<keyword evidence="10" id="KW-0496">Mitochondrion</keyword>
<gene>
    <name evidence="14" type="ORF">MAM_06058</name>
</gene>
<dbReference type="EMBL" id="AZHE01000017">
    <property type="protein sequence ID" value="KHN96210.1"/>
    <property type="molecule type" value="Genomic_DNA"/>
</dbReference>
<dbReference type="InterPro" id="IPR044774">
    <property type="entry name" value="Suv3_DEXQc"/>
</dbReference>
<accession>A0A0B2WTB8</accession>
<dbReference type="GO" id="GO:0005524">
    <property type="term" value="F:ATP binding"/>
    <property type="evidence" value="ECO:0007669"/>
    <property type="project" value="UniProtKB-KW"/>
</dbReference>
<dbReference type="Pfam" id="PF18147">
    <property type="entry name" value="Suv3_C_1"/>
    <property type="match status" value="1"/>
</dbReference>
<dbReference type="InterPro" id="IPR055206">
    <property type="entry name" value="DEXQc_SUV3"/>
</dbReference>
<keyword evidence="6" id="KW-0378">Hydrolase</keyword>
<dbReference type="FunFam" id="3.40.50.300:FF:000269">
    <property type="entry name" value="ATP-dependent RNA helicase SUPV3L1, mitochondrial"/>
    <property type="match status" value="1"/>
</dbReference>
<comment type="cofactor">
    <cofactor evidence="1">
        <name>Mn(2+)</name>
        <dbReference type="ChEBI" id="CHEBI:29035"/>
    </cofactor>
</comment>
<evidence type="ECO:0000256" key="10">
    <source>
        <dbReference type="ARBA" id="ARBA00023128"/>
    </source>
</evidence>
<dbReference type="FunFam" id="3.40.50.300:FF:000957">
    <property type="entry name" value="ATP-dependent RNA helicase SUV3L, mitochondrial"/>
    <property type="match status" value="1"/>
</dbReference>
<evidence type="ECO:0000256" key="7">
    <source>
        <dbReference type="ARBA" id="ARBA00022806"/>
    </source>
</evidence>
<dbReference type="STRING" id="1081103.A0A0B2WTB8"/>
<dbReference type="GO" id="GO:0016787">
    <property type="term" value="F:hydrolase activity"/>
    <property type="evidence" value="ECO:0007669"/>
    <property type="project" value="UniProtKB-KW"/>
</dbReference>
<dbReference type="Pfam" id="PF00271">
    <property type="entry name" value="Helicase_C"/>
    <property type="match status" value="1"/>
</dbReference>
<evidence type="ECO:0000256" key="3">
    <source>
        <dbReference type="ARBA" id="ARBA00004173"/>
    </source>
</evidence>
<dbReference type="InterPro" id="IPR027417">
    <property type="entry name" value="P-loop_NTPase"/>
</dbReference>
<dbReference type="CDD" id="cd18805">
    <property type="entry name" value="SF2_C_suv3"/>
    <property type="match status" value="1"/>
</dbReference>
<keyword evidence="9" id="KW-0809">Transit peptide</keyword>
<dbReference type="CDD" id="cd17913">
    <property type="entry name" value="DEXQc_Suv3"/>
    <property type="match status" value="1"/>
</dbReference>
<evidence type="ECO:0000256" key="6">
    <source>
        <dbReference type="ARBA" id="ARBA00022801"/>
    </source>
</evidence>
<evidence type="ECO:0000256" key="8">
    <source>
        <dbReference type="ARBA" id="ARBA00022840"/>
    </source>
</evidence>
<protein>
    <recommendedName>
        <fullName evidence="4">RNA helicase</fullName>
        <ecNumber evidence="4">3.6.4.13</ecNumber>
    </recommendedName>
</protein>
<evidence type="ECO:0000256" key="5">
    <source>
        <dbReference type="ARBA" id="ARBA00022741"/>
    </source>
</evidence>
<dbReference type="PANTHER" id="PTHR12131:SF1">
    <property type="entry name" value="ATP-DEPENDENT RNA HELICASE SUPV3L1, MITOCHONDRIAL-RELATED"/>
    <property type="match status" value="1"/>
</dbReference>
<proteinExistence type="predicted"/>
<evidence type="ECO:0000256" key="2">
    <source>
        <dbReference type="ARBA" id="ARBA00001946"/>
    </source>
</evidence>
<keyword evidence="8" id="KW-0067">ATP-binding</keyword>
<evidence type="ECO:0000259" key="13">
    <source>
        <dbReference type="PROSITE" id="PS51194"/>
    </source>
</evidence>
<dbReference type="PANTHER" id="PTHR12131">
    <property type="entry name" value="ATP-DEPENDENT RNA AND DNA HELICASE"/>
    <property type="match status" value="1"/>
</dbReference>
<dbReference type="Gene3D" id="3.40.50.300">
    <property type="entry name" value="P-loop containing nucleotide triphosphate hydrolases"/>
    <property type="match status" value="2"/>
</dbReference>
<dbReference type="GO" id="GO:0003724">
    <property type="term" value="F:RNA helicase activity"/>
    <property type="evidence" value="ECO:0007669"/>
    <property type="project" value="UniProtKB-EC"/>
</dbReference>
<evidence type="ECO:0000313" key="15">
    <source>
        <dbReference type="Proteomes" id="UP000030816"/>
    </source>
</evidence>
<keyword evidence="7 14" id="KW-0347">Helicase</keyword>
<dbReference type="SMART" id="SM00490">
    <property type="entry name" value="HELICc"/>
    <property type="match status" value="1"/>
</dbReference>
<dbReference type="HOGENOM" id="CLU_010647_1_1_1"/>
<feature type="domain" description="Helicase C-terminal" evidence="13">
    <location>
        <begin position="375"/>
        <end position="534"/>
    </location>
</feature>
<dbReference type="InterPro" id="IPR001650">
    <property type="entry name" value="Helicase_C-like"/>
</dbReference>
<evidence type="ECO:0000256" key="1">
    <source>
        <dbReference type="ARBA" id="ARBA00001936"/>
    </source>
</evidence>
<sequence>MIQLSRQVAWRAGRLRPNIQRRAVSTSALVKPGSASKQKTVKKKSPSDKRVGKPKNEQNVSSKVLARSRANSVSQGHDPKSRLRLDAGKKHAGRHGAFRSTVLNRLQVVLNSHSASQQTGNGTGDDELKRQVTLFMNALDDAFILAEKNITRRDKNPLFWTLRDAFITRDVKGLTKELNYSFHSFMARQRFTKELEDNQKRLLDFRFPHEWFPATRTMQRTIHVHVGPTNSGKTYNALKALENSKTGVYAGPLRLLATEVYQRLKAKGRPCALITGEEVRIPEDTDQYFSSCTVEMVPLNSKFDVAVIDEIQMIADAERGNAWTTAVLGVQAKEVHLCGEDRTVPLLQALCASIGDKCVVHRYERLSPLKTMDSAIKGDYNKLEKGDAVVAFSRLSLHALKRNIETATGRRCAIIYGSLPPEVRVQQAALFNDPNNDYDFVVASDAIGMGLNLEIRRVVLESVTKFDGSANRLLTYPEIKQIGGRAGRYRTAQSAVDVHAEEASKEKVGLVTTMDQDDLRSIERAFKRKVNDIEYACIQPPAGIVERFASYFPPDTPLSFILMHIKAAASVGPRYRLTIGRDVLEIADIIQDLPLTIHDRLTFCYLPVSLRAEGAVDVLRALARVVANNSAGDLLSIKEIPLEFLEVKMEDYPGGSNKYLSKLESLHVAINQYVWLSYRYAGMFGSQALAFHVRQLVEEKLISTLDRLDFTEEELEHRRKSWRRQARSRESRKAIDEAQQEQHDAQASESANKDEEVDRREQHDQQIEVGSM</sequence>
<feature type="compositionally biased region" description="Basic and acidic residues" evidence="12">
    <location>
        <begin position="727"/>
        <end position="766"/>
    </location>
</feature>
<dbReference type="OrthoDB" id="6692397at2759"/>
<evidence type="ECO:0000256" key="12">
    <source>
        <dbReference type="SAM" id="MobiDB-lite"/>
    </source>
</evidence>
<dbReference type="Pfam" id="PF22527">
    <property type="entry name" value="DEXQc_Suv3"/>
    <property type="match status" value="1"/>
</dbReference>
<dbReference type="Gene3D" id="1.20.272.40">
    <property type="match status" value="1"/>
</dbReference>
<evidence type="ECO:0000256" key="11">
    <source>
        <dbReference type="ARBA" id="ARBA00047984"/>
    </source>
</evidence>
<comment type="subcellular location">
    <subcellularLocation>
        <location evidence="3">Mitochondrion</location>
    </subcellularLocation>
</comment>
<dbReference type="Proteomes" id="UP000030816">
    <property type="component" value="Unassembled WGS sequence"/>
</dbReference>
<dbReference type="SUPFAM" id="SSF52540">
    <property type="entry name" value="P-loop containing nucleoside triphosphate hydrolases"/>
    <property type="match status" value="1"/>
</dbReference>
<dbReference type="Gene3D" id="1.20.58.1080">
    <property type="match status" value="1"/>
</dbReference>
<dbReference type="GeneID" id="63740513"/>
<dbReference type="GO" id="GO:0045025">
    <property type="term" value="C:mitochondrial degradosome"/>
    <property type="evidence" value="ECO:0007669"/>
    <property type="project" value="TreeGrafter"/>
</dbReference>
<dbReference type="InterPro" id="IPR022192">
    <property type="entry name" value="SUV3_C"/>
</dbReference>
<keyword evidence="15" id="KW-1185">Reference proteome</keyword>
<keyword evidence="5" id="KW-0547">Nucleotide-binding</keyword>
<feature type="compositionally biased region" description="Basic and acidic residues" evidence="12">
    <location>
        <begin position="45"/>
        <end position="56"/>
    </location>
</feature>
<evidence type="ECO:0000313" key="14">
    <source>
        <dbReference type="EMBL" id="KHN96210.1"/>
    </source>
</evidence>
<dbReference type="Pfam" id="PF12513">
    <property type="entry name" value="SUV3_C"/>
    <property type="match status" value="1"/>
</dbReference>
<evidence type="ECO:0000256" key="9">
    <source>
        <dbReference type="ARBA" id="ARBA00022946"/>
    </source>
</evidence>
<feature type="region of interest" description="Disordered" evidence="12">
    <location>
        <begin position="23"/>
        <end position="89"/>
    </location>
</feature>
<reference evidence="14 15" key="1">
    <citation type="journal article" date="2014" name="Proc. Natl. Acad. Sci. U.S.A.">
        <title>Trajectory and genomic determinants of fungal-pathogen speciation and host adaptation.</title>
        <authorList>
            <person name="Hu X."/>
            <person name="Xiao G."/>
            <person name="Zheng P."/>
            <person name="Shang Y."/>
            <person name="Su Y."/>
            <person name="Zhang X."/>
            <person name="Liu X."/>
            <person name="Zhan S."/>
            <person name="St Leger R.J."/>
            <person name="Wang C."/>
        </authorList>
    </citation>
    <scope>NUCLEOTIDE SEQUENCE [LARGE SCALE GENOMIC DNA]</scope>
    <source>
        <strain evidence="14 15">ARSEF 1941</strain>
    </source>
</reference>
<name>A0A0B2WTB8_METAS</name>
<dbReference type="InterPro" id="IPR050699">
    <property type="entry name" value="RNA-DNA_Helicase"/>
</dbReference>
<dbReference type="GO" id="GO:0000965">
    <property type="term" value="P:mitochondrial RNA 3'-end processing"/>
    <property type="evidence" value="ECO:0007669"/>
    <property type="project" value="TreeGrafter"/>
</dbReference>
<dbReference type="PROSITE" id="PS51194">
    <property type="entry name" value="HELICASE_CTER"/>
    <property type="match status" value="1"/>
</dbReference>
<organism evidence="14 15">
    <name type="scientific">Metarhizium album (strain ARSEF 1941)</name>
    <dbReference type="NCBI Taxonomy" id="1081103"/>
    <lineage>
        <taxon>Eukaryota</taxon>
        <taxon>Fungi</taxon>
        <taxon>Dikarya</taxon>
        <taxon>Ascomycota</taxon>
        <taxon>Pezizomycotina</taxon>
        <taxon>Sordariomycetes</taxon>
        <taxon>Hypocreomycetidae</taxon>
        <taxon>Hypocreales</taxon>
        <taxon>Clavicipitaceae</taxon>
        <taxon>Metarhizium</taxon>
    </lineage>
</organism>
<dbReference type="RefSeq" id="XP_040677276.1">
    <property type="nucleotide sequence ID" value="XM_040824856.1"/>
</dbReference>
<dbReference type="EC" id="3.6.4.13" evidence="4"/>